<dbReference type="RefSeq" id="WP_109015826.1">
    <property type="nucleotide sequence ID" value="NZ_BDOQ01000009.1"/>
</dbReference>
<feature type="region of interest" description="Disordered" evidence="1">
    <location>
        <begin position="16"/>
        <end position="38"/>
    </location>
</feature>
<dbReference type="AlphaFoldDB" id="A0A2R5FAQ7"/>
<comment type="caution">
    <text evidence="2">The sequence shown here is derived from an EMBL/GenBank/DDBJ whole genome shotgun (WGS) entry which is preliminary data.</text>
</comment>
<evidence type="ECO:0000313" key="2">
    <source>
        <dbReference type="EMBL" id="GBG14638.1"/>
    </source>
</evidence>
<protein>
    <submittedName>
        <fullName evidence="2">Flagellar protein FlaG</fullName>
    </submittedName>
</protein>
<organism evidence="2 3">
    <name type="scientific">Novimethylophilus kurashikiensis</name>
    <dbReference type="NCBI Taxonomy" id="1825523"/>
    <lineage>
        <taxon>Bacteria</taxon>
        <taxon>Pseudomonadati</taxon>
        <taxon>Pseudomonadota</taxon>
        <taxon>Betaproteobacteria</taxon>
        <taxon>Nitrosomonadales</taxon>
        <taxon>Methylophilaceae</taxon>
        <taxon>Novimethylophilus</taxon>
    </lineage>
</organism>
<dbReference type="OrthoDB" id="8565152at2"/>
<proteinExistence type="predicted"/>
<evidence type="ECO:0000313" key="3">
    <source>
        <dbReference type="Proteomes" id="UP000245081"/>
    </source>
</evidence>
<name>A0A2R5FAQ7_9PROT</name>
<evidence type="ECO:0000256" key="1">
    <source>
        <dbReference type="SAM" id="MobiDB-lite"/>
    </source>
</evidence>
<sequence>MNISAATYSAFDATLPQQAAAPQPRYSPPEKPATAAAAPAVVGSSLTGEQAVKQVNDAFLERQKNLVAAVEKDKLTGIPVFKIMDVQTNEVIRQLPTHAMVSFAQSLAVPGGWRGQLILDQI</sequence>
<dbReference type="Proteomes" id="UP000245081">
    <property type="component" value="Unassembled WGS sequence"/>
</dbReference>
<keyword evidence="3" id="KW-1185">Reference proteome</keyword>
<reference evidence="2 3" key="1">
    <citation type="journal article" date="2018" name="Environ. Microbiol.">
        <title>Isolation and genomic characterization of Novimethylophilus kurashikiensis gen. nov. sp. nov., a new lanthanide-dependent methylotrophic species of Methylophilaceae.</title>
        <authorList>
            <person name="Lv H."/>
            <person name="Sahin N."/>
            <person name="Tani A."/>
        </authorList>
    </citation>
    <scope>NUCLEOTIDE SEQUENCE [LARGE SCALE GENOMIC DNA]</scope>
    <source>
        <strain evidence="2 3">La2-4</strain>
    </source>
</reference>
<keyword evidence="2" id="KW-0969">Cilium</keyword>
<accession>A0A2R5FAQ7</accession>
<dbReference type="Gene3D" id="3.30.160.170">
    <property type="entry name" value="FlaG-like"/>
    <property type="match status" value="1"/>
</dbReference>
<dbReference type="EMBL" id="BDOQ01000009">
    <property type="protein sequence ID" value="GBG14638.1"/>
    <property type="molecule type" value="Genomic_DNA"/>
</dbReference>
<dbReference type="Pfam" id="PF03646">
    <property type="entry name" value="FlaG"/>
    <property type="match status" value="1"/>
</dbReference>
<dbReference type="InterPro" id="IPR005186">
    <property type="entry name" value="FlaG"/>
</dbReference>
<dbReference type="InterPro" id="IPR035924">
    <property type="entry name" value="FlaG-like_sf"/>
</dbReference>
<keyword evidence="2" id="KW-0966">Cell projection</keyword>
<gene>
    <name evidence="2" type="ORF">NMK_2237</name>
</gene>
<keyword evidence="2" id="KW-0282">Flagellum</keyword>
<dbReference type="SUPFAM" id="SSF160214">
    <property type="entry name" value="FlaG-like"/>
    <property type="match status" value="1"/>
</dbReference>